<dbReference type="AlphaFoldDB" id="A0A163QAX1"/>
<evidence type="ECO:0000313" key="3">
    <source>
        <dbReference type="EMBL" id="KZM33970.1"/>
    </source>
</evidence>
<protein>
    <submittedName>
        <fullName evidence="3">Anti-sigma factor RsrA</fullName>
    </submittedName>
</protein>
<organism evidence="3 4">
    <name type="scientific">Oerskovia enterophila</name>
    <dbReference type="NCBI Taxonomy" id="43678"/>
    <lineage>
        <taxon>Bacteria</taxon>
        <taxon>Bacillati</taxon>
        <taxon>Actinomycetota</taxon>
        <taxon>Actinomycetes</taxon>
        <taxon>Micrococcales</taxon>
        <taxon>Cellulomonadaceae</taxon>
        <taxon>Oerskovia</taxon>
    </lineage>
</organism>
<dbReference type="InterPro" id="IPR027383">
    <property type="entry name" value="Znf_put"/>
</dbReference>
<dbReference type="InterPro" id="IPR024020">
    <property type="entry name" value="Anit_sigma_mycothiol_RsrA"/>
</dbReference>
<evidence type="ECO:0000313" key="4">
    <source>
        <dbReference type="Proteomes" id="UP000076447"/>
    </source>
</evidence>
<dbReference type="EMBL" id="LRIE01000083">
    <property type="protein sequence ID" value="KZM33970.1"/>
    <property type="molecule type" value="Genomic_DNA"/>
</dbReference>
<dbReference type="NCBIfam" id="TIGR03988">
    <property type="entry name" value="antisig_RsrA"/>
    <property type="match status" value="1"/>
</dbReference>
<evidence type="ECO:0000256" key="1">
    <source>
        <dbReference type="SAM" id="MobiDB-lite"/>
    </source>
</evidence>
<dbReference type="OrthoDB" id="3267840at2"/>
<gene>
    <name evidence="3" type="primary">rsrA</name>
    <name evidence="3" type="ORF">OJAG_34540</name>
</gene>
<feature type="domain" description="Putative zinc-finger" evidence="2">
    <location>
        <begin position="28"/>
        <end position="61"/>
    </location>
</feature>
<accession>A0A163QAX1</accession>
<evidence type="ECO:0000259" key="2">
    <source>
        <dbReference type="Pfam" id="PF13490"/>
    </source>
</evidence>
<reference evidence="3 4" key="1">
    <citation type="submission" date="2016-01" db="EMBL/GenBank/DDBJ databases">
        <title>Genome sequence of Oerskovia enterophila VJag, an agar and cellulose degrading bacterium.</title>
        <authorList>
            <person name="Poehlein A."/>
            <person name="Jag V."/>
            <person name="Bengelsdorf F."/>
            <person name="Duerre P."/>
            <person name="Daniel R."/>
        </authorList>
    </citation>
    <scope>NUCLEOTIDE SEQUENCE [LARGE SCALE GENOMIC DNA]</scope>
    <source>
        <strain evidence="3 4">VJag</strain>
    </source>
</reference>
<dbReference type="Proteomes" id="UP000076447">
    <property type="component" value="Unassembled WGS sequence"/>
</dbReference>
<comment type="caution">
    <text evidence="3">The sequence shown here is derived from an EMBL/GenBank/DDBJ whole genome shotgun (WGS) entry which is preliminary data.</text>
</comment>
<dbReference type="PATRIC" id="fig|43678.3.peg.3617"/>
<feature type="region of interest" description="Disordered" evidence="1">
    <location>
        <begin position="1"/>
        <end position="23"/>
    </location>
</feature>
<dbReference type="Pfam" id="PF13490">
    <property type="entry name" value="zf-HC2"/>
    <property type="match status" value="1"/>
</dbReference>
<dbReference type="RefSeq" id="WP_082849193.1">
    <property type="nucleotide sequence ID" value="NZ_JBIVFZ010000002.1"/>
</dbReference>
<sequence length="107" mass="12193">MSKQNVSTEAEEPVIVPIPHSTEGETECEHALKHLYEYLDSEMTSDDEVRMRAHVAHCSPCLAELSAEELVKQLVRRSCHEQAPAELRLRIQAQFTVLRTTTVIETY</sequence>
<dbReference type="STRING" id="43678.OJAG_34540"/>
<proteinExistence type="predicted"/>
<name>A0A163QAX1_9CELL</name>